<feature type="compositionally biased region" description="Basic and acidic residues" evidence="1">
    <location>
        <begin position="183"/>
        <end position="196"/>
    </location>
</feature>
<proteinExistence type="predicted"/>
<feature type="compositionally biased region" description="Polar residues" evidence="1">
    <location>
        <begin position="166"/>
        <end position="180"/>
    </location>
</feature>
<dbReference type="EMBL" id="CAJVPQ010003868">
    <property type="protein sequence ID" value="CAG8639075.1"/>
    <property type="molecule type" value="Genomic_DNA"/>
</dbReference>
<evidence type="ECO:0000313" key="3">
    <source>
        <dbReference type="Proteomes" id="UP000789570"/>
    </source>
</evidence>
<protein>
    <submittedName>
        <fullName evidence="2">13901_t:CDS:1</fullName>
    </submittedName>
</protein>
<name>A0A9N9DGF4_9GLOM</name>
<feature type="compositionally biased region" description="Basic and acidic residues" evidence="1">
    <location>
        <begin position="134"/>
        <end position="143"/>
    </location>
</feature>
<feature type="compositionally biased region" description="Polar residues" evidence="1">
    <location>
        <begin position="241"/>
        <end position="252"/>
    </location>
</feature>
<organism evidence="2 3">
    <name type="scientific">Funneliformis caledonium</name>
    <dbReference type="NCBI Taxonomy" id="1117310"/>
    <lineage>
        <taxon>Eukaryota</taxon>
        <taxon>Fungi</taxon>
        <taxon>Fungi incertae sedis</taxon>
        <taxon>Mucoromycota</taxon>
        <taxon>Glomeromycotina</taxon>
        <taxon>Glomeromycetes</taxon>
        <taxon>Glomerales</taxon>
        <taxon>Glomeraceae</taxon>
        <taxon>Funneliformis</taxon>
    </lineage>
</organism>
<dbReference type="OrthoDB" id="2372437at2759"/>
<reference evidence="2" key="1">
    <citation type="submission" date="2021-06" db="EMBL/GenBank/DDBJ databases">
        <authorList>
            <person name="Kallberg Y."/>
            <person name="Tangrot J."/>
            <person name="Rosling A."/>
        </authorList>
    </citation>
    <scope>NUCLEOTIDE SEQUENCE</scope>
    <source>
        <strain evidence="2">UK204</strain>
    </source>
</reference>
<gene>
    <name evidence="2" type="ORF">FCALED_LOCUS10469</name>
</gene>
<keyword evidence="3" id="KW-1185">Reference proteome</keyword>
<feature type="compositionally biased region" description="Acidic residues" evidence="1">
    <location>
        <begin position="224"/>
        <end position="236"/>
    </location>
</feature>
<dbReference type="Proteomes" id="UP000789570">
    <property type="component" value="Unassembled WGS sequence"/>
</dbReference>
<comment type="caution">
    <text evidence="2">The sequence shown here is derived from an EMBL/GenBank/DDBJ whole genome shotgun (WGS) entry which is preliminary data.</text>
</comment>
<evidence type="ECO:0000256" key="1">
    <source>
        <dbReference type="SAM" id="MobiDB-lite"/>
    </source>
</evidence>
<feature type="region of interest" description="Disordered" evidence="1">
    <location>
        <begin position="216"/>
        <end position="252"/>
    </location>
</feature>
<feature type="region of interest" description="Disordered" evidence="1">
    <location>
        <begin position="166"/>
        <end position="200"/>
    </location>
</feature>
<evidence type="ECO:0000313" key="2">
    <source>
        <dbReference type="EMBL" id="CAG8639075.1"/>
    </source>
</evidence>
<feature type="region of interest" description="Disordered" evidence="1">
    <location>
        <begin position="112"/>
        <end position="143"/>
    </location>
</feature>
<dbReference type="AlphaFoldDB" id="A0A9N9DGF4"/>
<feature type="compositionally biased region" description="Low complexity" evidence="1">
    <location>
        <begin position="12"/>
        <end position="21"/>
    </location>
</feature>
<feature type="region of interest" description="Disordered" evidence="1">
    <location>
        <begin position="1"/>
        <end position="23"/>
    </location>
</feature>
<sequence length="252" mass="29061">MSTPKKTARCHSSSQSSSQASEIEVEKIKSMLERYERIQVPKSYVKCIEPEKTEQTIEIINDDNVDADLLLAVGEELNKIKEDFSLLIDINNTFSKENEKLKRRIHLNESDDEFRQKSGNKKRNKEKKIASGSDNDKSDDTTRIETEELIEKDEKSVRLKDLLQNTLDGHSKKTQTAQLQRSRHYDDDLQSHDYSHPTKAPRWTYVTRQNMIYDTEVKEKTGEEDNNNSDDYDEVEVVSSKNAGNVASQNTN</sequence>
<accession>A0A9N9DGF4</accession>